<dbReference type="EMBL" id="JAPOHD010000003">
    <property type="protein sequence ID" value="MCY1718938.1"/>
    <property type="molecule type" value="Genomic_DNA"/>
</dbReference>
<keyword evidence="2" id="KW-1185">Reference proteome</keyword>
<proteinExistence type="predicted"/>
<evidence type="ECO:0000313" key="2">
    <source>
        <dbReference type="Proteomes" id="UP001145087"/>
    </source>
</evidence>
<comment type="caution">
    <text evidence="1">The sequence shown here is derived from an EMBL/GenBank/DDBJ whole genome shotgun (WGS) entry which is preliminary data.</text>
</comment>
<dbReference type="RefSeq" id="WP_343331277.1">
    <property type="nucleotide sequence ID" value="NZ_JAPOHD010000003.1"/>
</dbReference>
<protein>
    <submittedName>
        <fullName evidence="1">Uncharacterized protein</fullName>
    </submittedName>
</protein>
<sequence>MKALKSNLFPFVILLGFAIPFLIFQSCDPDDCDDEDVPCDTCVVVYKPNIYIYPEQEMYLDLQISFPKGGEIIASIPEYVGGWEVIVTADGKINGEYDFLFYESEQPDVWQAQKGWCIKNENLTDFFTQNLTLYGFEGNEIDDFIGYWIPRLVNGNYCHIYPQTNQIINSVIKLTFSETPDNILRLFYMIQESDRNILLEAPEINAFKREGFFVAEWGVILR</sequence>
<dbReference type="Proteomes" id="UP001145087">
    <property type="component" value="Unassembled WGS sequence"/>
</dbReference>
<accession>A0A9X3F215</accession>
<dbReference type="PROSITE" id="PS51257">
    <property type="entry name" value="PROKAR_LIPOPROTEIN"/>
    <property type="match status" value="1"/>
</dbReference>
<name>A0A9X3F215_9BACT</name>
<gene>
    <name evidence="1" type="ORF">OU798_01205</name>
</gene>
<reference evidence="1" key="1">
    <citation type="submission" date="2022-11" db="EMBL/GenBank/DDBJ databases">
        <title>Marilongibacter aestuarii gen. nov., sp. nov., isolated from tidal flat sediment.</title>
        <authorList>
            <person name="Jiayan W."/>
        </authorList>
    </citation>
    <scope>NUCLEOTIDE SEQUENCE</scope>
    <source>
        <strain evidence="1">Z1-6</strain>
    </source>
</reference>
<evidence type="ECO:0000313" key="1">
    <source>
        <dbReference type="EMBL" id="MCY1718938.1"/>
    </source>
</evidence>
<dbReference type="AlphaFoldDB" id="A0A9X3F215"/>
<organism evidence="1 2">
    <name type="scientific">Draconibacterium aestuarii</name>
    <dbReference type="NCBI Taxonomy" id="2998507"/>
    <lineage>
        <taxon>Bacteria</taxon>
        <taxon>Pseudomonadati</taxon>
        <taxon>Bacteroidota</taxon>
        <taxon>Bacteroidia</taxon>
        <taxon>Marinilabiliales</taxon>
        <taxon>Prolixibacteraceae</taxon>
        <taxon>Draconibacterium</taxon>
    </lineage>
</organism>